<dbReference type="InterPro" id="IPR013083">
    <property type="entry name" value="Znf_RING/FYVE/PHD"/>
</dbReference>
<keyword evidence="3" id="KW-0808">Transferase</keyword>
<dbReference type="SMART" id="SM00184">
    <property type="entry name" value="RING"/>
    <property type="match status" value="1"/>
</dbReference>
<dbReference type="Proteomes" id="UP000824998">
    <property type="component" value="Unassembled WGS sequence"/>
</dbReference>
<evidence type="ECO:0000256" key="9">
    <source>
        <dbReference type="ARBA" id="ARBA00022989"/>
    </source>
</evidence>
<feature type="domain" description="RING-type" evidence="13">
    <location>
        <begin position="372"/>
        <end position="415"/>
    </location>
</feature>
<evidence type="ECO:0000313" key="15">
    <source>
        <dbReference type="Proteomes" id="UP000824998"/>
    </source>
</evidence>
<dbReference type="InterPro" id="IPR001841">
    <property type="entry name" value="Znf_RING"/>
</dbReference>
<evidence type="ECO:0000256" key="2">
    <source>
        <dbReference type="ARBA" id="ARBA00004906"/>
    </source>
</evidence>
<sequence>MSAVGIETYVLLFPNEEWSDDSTGANLDATVAQLSPNISFSQVIEDNIQSLSVKSVDRSGVASGLLYVPDLGRDDACYNISKEYIPANVTRQANLPPTDFTLIAIAPWINIECTRSFLDAARLDPNKAFLFYLPDNSTDKPPSSSSSVWDLQDGGSWKRNNMYPVYALPGEIGQQLVRQLALYSGNMTNVPYGHDISELPGVDPRDYVRLYTEIDTSNMTTLPTFWVMIVVVLAVLVVILGLTSGCMHWTQRRRRSSLKRRVERGEVNLEALGITRLTIPQALLDKLPVFVYRDESENIEAVSLDDGNETALVVVEENKPKATATSTVKRLSEPSSIDSAIVLPPEDAIVDISTDPDVELPHKFLPYAQPSCPICLDGYVSRVTEIRELPCGHIFHPECIDAYLGTNSSLCPLCKQCALPPGYCPVKITNGMVRRERNLRRLRHHVPTEDPEAAIRTGQTWNRMKAMSSRSKHARAAISLRELSTLEPPLTSPTTYVVLERPRPSLNYATSEGPRSTRQEYVAARVRELASRQTPIQDPDRRERPKWRSNLSKAFPGFA</sequence>
<dbReference type="PANTHER" id="PTHR45768:SF18">
    <property type="entry name" value="RING-H2 FINGER PROTEIN ATL47-RELATED"/>
    <property type="match status" value="1"/>
</dbReference>
<evidence type="ECO:0000256" key="10">
    <source>
        <dbReference type="ARBA" id="ARBA00023136"/>
    </source>
</evidence>
<evidence type="ECO:0000256" key="11">
    <source>
        <dbReference type="PROSITE-ProRule" id="PRU00175"/>
    </source>
</evidence>
<keyword evidence="5" id="KW-0479">Metal-binding</keyword>
<dbReference type="AlphaFoldDB" id="A0A9P7YLA6"/>
<keyword evidence="6 11" id="KW-0863">Zinc-finger</keyword>
<dbReference type="GO" id="GO:0016020">
    <property type="term" value="C:membrane"/>
    <property type="evidence" value="ECO:0007669"/>
    <property type="project" value="UniProtKB-SubCell"/>
</dbReference>
<keyword evidence="8" id="KW-0862">Zinc</keyword>
<keyword evidence="15" id="KW-1185">Reference proteome</keyword>
<dbReference type="SUPFAM" id="SSF57850">
    <property type="entry name" value="RING/U-box"/>
    <property type="match status" value="1"/>
</dbReference>
<organism evidence="14 15">
    <name type="scientific">Amylocarpus encephaloides</name>
    <dbReference type="NCBI Taxonomy" id="45428"/>
    <lineage>
        <taxon>Eukaryota</taxon>
        <taxon>Fungi</taxon>
        <taxon>Dikarya</taxon>
        <taxon>Ascomycota</taxon>
        <taxon>Pezizomycotina</taxon>
        <taxon>Leotiomycetes</taxon>
        <taxon>Helotiales</taxon>
        <taxon>Helotiales incertae sedis</taxon>
        <taxon>Amylocarpus</taxon>
    </lineage>
</organism>
<keyword evidence="7" id="KW-0833">Ubl conjugation pathway</keyword>
<evidence type="ECO:0000313" key="14">
    <source>
        <dbReference type="EMBL" id="KAG9235924.1"/>
    </source>
</evidence>
<dbReference type="PANTHER" id="PTHR45768">
    <property type="entry name" value="E3 UBIQUITIN-PROTEIN LIGASE RNF13-LIKE"/>
    <property type="match status" value="1"/>
</dbReference>
<dbReference type="OrthoDB" id="21204at2759"/>
<keyword evidence="4 12" id="KW-0812">Transmembrane</keyword>
<proteinExistence type="predicted"/>
<dbReference type="PROSITE" id="PS50089">
    <property type="entry name" value="ZF_RING_2"/>
    <property type="match status" value="1"/>
</dbReference>
<dbReference type="EMBL" id="MU251419">
    <property type="protein sequence ID" value="KAG9235924.1"/>
    <property type="molecule type" value="Genomic_DNA"/>
</dbReference>
<gene>
    <name evidence="14" type="ORF">BJ875DRAFT_457803</name>
</gene>
<dbReference type="Gene3D" id="3.30.40.10">
    <property type="entry name" value="Zinc/RING finger domain, C3HC4 (zinc finger)"/>
    <property type="match status" value="1"/>
</dbReference>
<dbReference type="GO" id="GO:0008270">
    <property type="term" value="F:zinc ion binding"/>
    <property type="evidence" value="ECO:0007669"/>
    <property type="project" value="UniProtKB-KW"/>
</dbReference>
<protein>
    <recommendedName>
        <fullName evidence="13">RING-type domain-containing protein</fullName>
    </recommendedName>
</protein>
<name>A0A9P7YLA6_9HELO</name>
<evidence type="ECO:0000256" key="3">
    <source>
        <dbReference type="ARBA" id="ARBA00022679"/>
    </source>
</evidence>
<keyword evidence="9 12" id="KW-1133">Transmembrane helix</keyword>
<evidence type="ECO:0000256" key="4">
    <source>
        <dbReference type="ARBA" id="ARBA00022692"/>
    </source>
</evidence>
<evidence type="ECO:0000259" key="13">
    <source>
        <dbReference type="PROSITE" id="PS50089"/>
    </source>
</evidence>
<dbReference type="CDD" id="cd16454">
    <property type="entry name" value="RING-H2_PA-TM-RING"/>
    <property type="match status" value="1"/>
</dbReference>
<evidence type="ECO:0000256" key="6">
    <source>
        <dbReference type="ARBA" id="ARBA00022771"/>
    </source>
</evidence>
<evidence type="ECO:0000256" key="8">
    <source>
        <dbReference type="ARBA" id="ARBA00022833"/>
    </source>
</evidence>
<evidence type="ECO:0000256" key="5">
    <source>
        <dbReference type="ARBA" id="ARBA00022723"/>
    </source>
</evidence>
<reference evidence="14" key="1">
    <citation type="journal article" date="2021" name="IMA Fungus">
        <title>Genomic characterization of three marine fungi, including Emericellopsis atlantica sp. nov. with signatures of a generalist lifestyle and marine biomass degradation.</title>
        <authorList>
            <person name="Hagestad O.C."/>
            <person name="Hou L."/>
            <person name="Andersen J.H."/>
            <person name="Hansen E.H."/>
            <person name="Altermark B."/>
            <person name="Li C."/>
            <person name="Kuhnert E."/>
            <person name="Cox R.J."/>
            <person name="Crous P.W."/>
            <person name="Spatafora J.W."/>
            <person name="Lail K."/>
            <person name="Amirebrahimi M."/>
            <person name="Lipzen A."/>
            <person name="Pangilinan J."/>
            <person name="Andreopoulos W."/>
            <person name="Hayes R.D."/>
            <person name="Ng V."/>
            <person name="Grigoriev I.V."/>
            <person name="Jackson S.A."/>
            <person name="Sutton T.D.S."/>
            <person name="Dobson A.D.W."/>
            <person name="Rama T."/>
        </authorList>
    </citation>
    <scope>NUCLEOTIDE SEQUENCE</scope>
    <source>
        <strain evidence="14">TRa018bII</strain>
    </source>
</reference>
<comment type="caution">
    <text evidence="14">The sequence shown here is derived from an EMBL/GenBank/DDBJ whole genome shotgun (WGS) entry which is preliminary data.</text>
</comment>
<evidence type="ECO:0000256" key="1">
    <source>
        <dbReference type="ARBA" id="ARBA00004167"/>
    </source>
</evidence>
<feature type="transmembrane region" description="Helical" evidence="12">
    <location>
        <begin position="225"/>
        <end position="250"/>
    </location>
</feature>
<accession>A0A9P7YLA6</accession>
<dbReference type="Pfam" id="PF13639">
    <property type="entry name" value="zf-RING_2"/>
    <property type="match status" value="1"/>
</dbReference>
<comment type="pathway">
    <text evidence="2">Protein modification; protein ubiquitination.</text>
</comment>
<evidence type="ECO:0000256" key="12">
    <source>
        <dbReference type="SAM" id="Phobius"/>
    </source>
</evidence>
<dbReference type="GO" id="GO:0016740">
    <property type="term" value="F:transferase activity"/>
    <property type="evidence" value="ECO:0007669"/>
    <property type="project" value="UniProtKB-KW"/>
</dbReference>
<evidence type="ECO:0000256" key="7">
    <source>
        <dbReference type="ARBA" id="ARBA00022786"/>
    </source>
</evidence>
<keyword evidence="10 12" id="KW-0472">Membrane</keyword>
<comment type="subcellular location">
    <subcellularLocation>
        <location evidence="1">Membrane</location>
        <topology evidence="1">Single-pass membrane protein</topology>
    </subcellularLocation>
</comment>